<keyword evidence="4" id="KW-1185">Reference proteome</keyword>
<gene>
    <name evidence="3" type="ORF">Vbra_19342</name>
</gene>
<dbReference type="GO" id="GO:0007064">
    <property type="term" value="P:mitotic sister chromatid cohesion"/>
    <property type="evidence" value="ECO:0007669"/>
    <property type="project" value="TreeGrafter"/>
</dbReference>
<dbReference type="InterPro" id="IPR028009">
    <property type="entry name" value="ESCO_Acetyltransf_dom"/>
</dbReference>
<dbReference type="SUPFAM" id="SSF55729">
    <property type="entry name" value="Acyl-CoA N-acyltransferases (Nat)"/>
    <property type="match status" value="1"/>
</dbReference>
<evidence type="ECO:0000259" key="2">
    <source>
        <dbReference type="Pfam" id="PF13880"/>
    </source>
</evidence>
<dbReference type="STRING" id="1169540.A0A0G4H278"/>
<protein>
    <recommendedName>
        <fullName evidence="2">N-acetyltransferase ESCO acetyl-transferase domain-containing protein</fullName>
    </recommendedName>
</protein>
<feature type="domain" description="N-acetyltransferase ESCO acetyl-transferase" evidence="2">
    <location>
        <begin position="234"/>
        <end position="301"/>
    </location>
</feature>
<dbReference type="EMBL" id="CDMY01000947">
    <property type="protein sequence ID" value="CEM37641.1"/>
    <property type="molecule type" value="Genomic_DNA"/>
</dbReference>
<accession>A0A0G4H278</accession>
<feature type="region of interest" description="Disordered" evidence="1">
    <location>
        <begin position="1"/>
        <end position="51"/>
    </location>
</feature>
<dbReference type="Pfam" id="PF13880">
    <property type="entry name" value="Acetyltransf_13"/>
    <property type="match status" value="1"/>
</dbReference>
<dbReference type="PANTHER" id="PTHR45884">
    <property type="entry name" value="N-ACETYLTRANSFERASE ECO"/>
    <property type="match status" value="1"/>
</dbReference>
<dbReference type="InParanoid" id="A0A0G4H278"/>
<reference evidence="3 4" key="1">
    <citation type="submission" date="2014-11" db="EMBL/GenBank/DDBJ databases">
        <authorList>
            <person name="Zhu J."/>
            <person name="Qi W."/>
            <person name="Song R."/>
        </authorList>
    </citation>
    <scope>NUCLEOTIDE SEQUENCE [LARGE SCALE GENOMIC DNA]</scope>
</reference>
<evidence type="ECO:0000313" key="4">
    <source>
        <dbReference type="Proteomes" id="UP000041254"/>
    </source>
</evidence>
<proteinExistence type="predicted"/>
<name>A0A0G4H278_VITBC</name>
<dbReference type="Proteomes" id="UP000041254">
    <property type="component" value="Unassembled WGS sequence"/>
</dbReference>
<dbReference type="GO" id="GO:0005634">
    <property type="term" value="C:nucleus"/>
    <property type="evidence" value="ECO:0007669"/>
    <property type="project" value="TreeGrafter"/>
</dbReference>
<feature type="compositionally biased region" description="Polar residues" evidence="1">
    <location>
        <begin position="13"/>
        <end position="22"/>
    </location>
</feature>
<dbReference type="VEuPathDB" id="CryptoDB:Vbra_19342"/>
<organism evidence="3 4">
    <name type="scientific">Vitrella brassicaformis (strain CCMP3155)</name>
    <dbReference type="NCBI Taxonomy" id="1169540"/>
    <lineage>
        <taxon>Eukaryota</taxon>
        <taxon>Sar</taxon>
        <taxon>Alveolata</taxon>
        <taxon>Colpodellida</taxon>
        <taxon>Vitrellaceae</taxon>
        <taxon>Vitrella</taxon>
    </lineage>
</organism>
<dbReference type="InterPro" id="IPR016181">
    <property type="entry name" value="Acyl_CoA_acyltransferase"/>
</dbReference>
<evidence type="ECO:0000256" key="1">
    <source>
        <dbReference type="SAM" id="MobiDB-lite"/>
    </source>
</evidence>
<dbReference type="PANTHER" id="PTHR45884:SF2">
    <property type="entry name" value="N-ACETYLTRANSFERASE ECO"/>
    <property type="match status" value="1"/>
</dbReference>
<dbReference type="GO" id="GO:0000785">
    <property type="term" value="C:chromatin"/>
    <property type="evidence" value="ECO:0007669"/>
    <property type="project" value="TreeGrafter"/>
</dbReference>
<dbReference type="OrthoDB" id="428854at2759"/>
<evidence type="ECO:0000313" key="3">
    <source>
        <dbReference type="EMBL" id="CEM37641.1"/>
    </source>
</evidence>
<feature type="compositionally biased region" description="Basic and acidic residues" evidence="1">
    <location>
        <begin position="1"/>
        <end position="11"/>
    </location>
</feature>
<dbReference type="GO" id="GO:0061733">
    <property type="term" value="F:protein-lysine-acetyltransferase activity"/>
    <property type="evidence" value="ECO:0007669"/>
    <property type="project" value="TreeGrafter"/>
</dbReference>
<sequence length="330" mass="36306">MERYLIKRPRDCSASTHLSTGQAKRVKGGASQPQAHKAGGGTQQQQQQQLKQMEIGPSMKLQEAKVRLCKVCGVPVAPGEHHDDKLHEEMGFITTKKKVKQPVKWPGARRFIVRTLPRGEAIARIHGKPDQAAWKKVQSIFSVLNEEIGHPGLHECHLRSHDHQLYLYLKPPSLSVVGFLWTRPVHKAYPVLFEQDLSQPSSSSASASAAAAGGSGSSFPSLEPVQLQTSQPKDARLGVEVIWVHASHRRQRIASQLVDAAASMFVEGVKVPRSEIAFTQTTALGTLFARRYVGAVHFNGYSTVDEDQQDICRAAKKETDADGGDDDMQQ</sequence>
<dbReference type="AlphaFoldDB" id="A0A0G4H278"/>